<accession>K7YBG1</accession>
<dbReference type="InterPro" id="IPR008018">
    <property type="entry name" value="Phage_tail_attach_FII"/>
</dbReference>
<evidence type="ECO:0000313" key="1">
    <source>
        <dbReference type="EMBL" id="AFX83904.1"/>
    </source>
</evidence>
<name>K7YBG1_9CAUD</name>
<reference evidence="1" key="1">
    <citation type="journal article" date="2013" name="Appl. Environ. Microbiol.">
        <title>Reconstruction of novel cyanobacterial siphovirus genomes from mediterranean metagenomic fosmids.</title>
        <authorList>
            <person name="Mizuno C.M."/>
            <person name="Rodriguez-Valera F."/>
            <person name="Garcia-Heredia I."/>
            <person name="Martin-Cuadrado A.B."/>
            <person name="Ghai R."/>
        </authorList>
    </citation>
    <scope>NUCLEOTIDE SEQUENCE</scope>
</reference>
<dbReference type="GO" id="GO:0019068">
    <property type="term" value="P:virion assembly"/>
    <property type="evidence" value="ECO:0007669"/>
    <property type="project" value="InterPro"/>
</dbReference>
<organism evidence="1">
    <name type="scientific">uncultured Mediterranean phage MEDS5 group</name>
    <dbReference type="NCBI Taxonomy" id="1262075"/>
    <lineage>
        <taxon>Viruses</taxon>
        <taxon>Duplodnaviria</taxon>
        <taxon>Heunggongvirae</taxon>
        <taxon>Uroviricota</taxon>
        <taxon>Caudoviricetes</taxon>
        <taxon>environmental samples</taxon>
    </lineage>
</organism>
<gene>
    <name evidence="1" type="ORF">MedDCM-OCT-S15-C5-cds7</name>
</gene>
<dbReference type="Gene3D" id="2.40.10.180">
    <property type="entry name" value="Phage tail proteins"/>
    <property type="match status" value="1"/>
</dbReference>
<dbReference type="Pfam" id="PF05354">
    <property type="entry name" value="Phage_attach"/>
    <property type="match status" value="1"/>
</dbReference>
<protein>
    <submittedName>
        <fullName evidence="1">Putative phage head-tail attachment protein</fullName>
    </submittedName>
</protein>
<sequence length="94" mass="9955">MALEDTFAFLNTEEFGTTCQIGSGSNFVGILDSPVDVIAGGVALSREYLLMAKTSDVSSAARGTSITVASEAYTVRENRPIDDGLFSELLLSKD</sequence>
<proteinExistence type="predicted"/>
<dbReference type="InterPro" id="IPR053734">
    <property type="entry name" value="Phage_Head-Tail_Connect_sf"/>
</dbReference>
<dbReference type="EMBL" id="JX536274">
    <property type="protein sequence ID" value="AFX83904.1"/>
    <property type="molecule type" value="Genomic_DNA"/>
</dbReference>